<dbReference type="Pfam" id="PF13385">
    <property type="entry name" value="Laminin_G_3"/>
    <property type="match status" value="1"/>
</dbReference>
<feature type="domain" description="Teneurin-like YD-shell" evidence="5">
    <location>
        <begin position="2345"/>
        <end position="2607"/>
    </location>
</feature>
<feature type="compositionally biased region" description="Basic and acidic residues" evidence="2">
    <location>
        <begin position="24"/>
        <end position="39"/>
    </location>
</feature>
<sequence>MTSVPANPAMPRLTPVSAADVETPDQKDGTAEGLSHEAESALVHSSSEPTGAGPNADAPDGALSYEWPDLPEDADTLAPPDLESPATPLAEEEPEPRVTGFDPETSVELVEERDEYSRTFENEDGTHSTDFSQEPLHFEAEDGSWQELDPSLVPENTLTWTSAAGAKEVSFAANADADELARMELEEGYSLSFSLEGAAGAQGEVLEDEPDTIVYPEALPGTDIELKSLKGGGVKETIWLYEPPASNEDAVWRFPLELEGLEPVLLEDGSIDLIDDKGESVGHIPAGYMEDSDIDPRSGDGAWSEAVDFELLQEEQGWVLQVSADFDWLTDDERVYPVGVDPTAAWNYTASQDTYVQTGFNTSRHTEQELKAGTYNGGSTRAASYLRFNAMVNELSNHKIFEAELYLFNHWSYSCTPSPVYVHEVTQSWSQTSISNFPGPSYNSTPLGSASFARGWMPAGASSSSCPARYEPINLGTRGRDLVQAWADGDKPNHGITVRASNTSSSGWKKFGSRESWGAPYMTVTYSPYRADYAFAQSPPEFDPAPQANRGTNVDVRVTNRGDATWTPTNGYELGYQVFDEDGNRVYHVAPTTKMPRNVATGQSATVRAKIDPLPPGTWTILFDMTHKAQSFAAWGVPLSRGVELVVPDLPPQLLDYSPRDGARVATLTPEFTALGRNNDAWPTDDMEFWFNFCDGEWPDWECVDSGWQEETSWQLPDDRMEWGNQYWWNVFVRDGSQNVESGWLRLIAEPDQPAITANLASGGSGEHGTVNALIGNYTQTVTDAAVPVAGPPLSVTRTYNSSDLRQDGMFGAGWSTRFDMRLVQDVDGTGNVVVTYPGGSQHRFARNADGSFSPPSGMHAVLAETDSGWRLMDKASTSYVFDDTGRLLEVTDHRGRSQTIAYDTSGQISTVTSAGGRSLDFTWSDGRVTSVTARGGDDSAEWTYVYDGQRLIEACNPEQECSSYTYEDGSHYRAAVMDANPYGYWRFEEMGGDAFANEVPSSLGGEKATMVGDPTGADGVLTGMETNAMDAGAGAYAELPESILHRIGTRLTVEAWFSTTEYGTVIGALDKPTSPTERSQLIYVGTDGRLRAQFWTTTGGVDPITTDSAVNDGQWHHVALTSDGTTQTLYLDGEEIGTKSGQVEHRNTKFVYAGHGMGNSGWPATLPSLGNFPFQGQIDEVAIYQRPLHPDTVALHHASGLDPADRLKEVITPEGNRAAHLSFDESTSRVQIHNDHNGGKWVYSDRLYNGDVNDEEAQVTAEVTITDPRGAASSSRYDALAGHRRVTDTDQLGHQTTYDYDTGGFLAETTLPNGAQLRFFNDERGNRLGQMSCRDLEATDCHWEWFSYHHDPDDPFDPRNDQLVSRMDARSENFLDTTYRTWWGYNSYGDQISETGPATEDFPDGRTVRYFYTDDTEPATDGGTAPAGLLVESWDADEGKTRFSYNTHGDITRVREPSGLVTEYSYDGLGRVVESTVFTEDHPDGITTAFTYDNAGRVLTETGPAVTNELTGTTHQQRTSHVYDKDGNPVRQTVSDLTGDDPDRLTMLAYNRYGHLVARTDPEGNTEHYGYDFTGAQTYHQDAAGTEFRTTYTDRGHLAEHIVEGWVGHPDEDNAPAPLVLESHSYDPNGNLASTTDAVGRTTSYTYYADGLPAQTIATGAMLNDSEEPQDVVLEEHFYDPAGNPVRTVTGDGTTRTDMVWDEASRLASETLDPEGLARTTSYTYDALDNVLEAALTDPSGRVERVRYAYDPAGRLIEEAVQADGEELLTSYEVNELGLVTAITDPRGNEDGASAADFTTRMAYDELGRLTEERLPEVEIERHGEPTTTGRPTSRFGYDLVGNLTHQRDAEGNTSVFGYDLLGQQTDAQAPTFDGADGEPVTPRARTSYDALGRMVEQTDALGNTRTYTWDQLGHLARITDPELTGHTEAGEWIYFHNPVGEMLAAVDPLEARTEATYDDLGRQVTDTQIERLPAAAAYTTRFTYDVMGNPVSVTDPLGNASTSAYNALGELIEEVNAAGEATKFEYDLSGRLHKVTDPAGTQAVSEFDLAGHLVRTRILDSEDNELRSESTEYDAAGLPIKQTDPNGNVVRTEYNAQGLPTSLIEPVSDTQTITTGFGYNALGQQTRITDGRGNSTHTTYTPTGEVADLIEPATDAAPELADRTWTTFYDAGGNAVRQEVPGGVVRERTYNELGGLTRETATGAAVTTEDRGFGYDLLGRPTQIGTPDGHIEIVYDDRGNQVQFLGPDSVSFEGMAPGTTISYDAAGRADTRLDVVTGTTTFGYDAVGRVIEQHDPVTGTDLSVDYDQTGQVASVTTDDGAVRSFSYDPLSQLIEDTLVSAAGDTTVSTTYAYDAAGNTTERSTQGTMPSGRHQYAYDQASRLISWTSPDEQETEYSWDASGNRVQAGTETFEFDERNRLLSSSGGDTWSYNPDGTLKSQFVDGELRTPQFDGFERMVSAGNGSGEYSYDALGRVAEREAGGQEHTFVYQGLGNNPTAVLDGTDTPVSQYGRDVSGGLTSVADQGRAPALAYGNSHGDLIATHTSTGVVVTSTDFGPFGEQLGGALASSVGYQGEWTDPDTGDVNMYARWYQPGTGRFASRDTVTLEPFPSVQANRFTYGNANPVRYIDPSGHKSGSAISCGRLCVSLDYIARGIQQAEDYANRNRDRARASARAVTNIAKRHAVVRAAITAVHYFAERPPYAHAPTCPGPCADFFPQTSSASGNSLGFPPGVTANSISGGSGGGHWVLAASGGSSSGGPKARYIFVPIVVDNRKEILREILNTPQERPSIRNLWNQSRVDEYRKKREKDIQVIEDVSFDISDYEGYQEALEGLGGVSSFDLSSDDGTCESFVEFSEINNYGQRGTALGKFCGRQDVNYGSRYHPRNDPPGFVSGQDDRAHLIASNFFGSGQDENIVATYARTNKSGMAKVEGEVKKKLEKDQELVYVVTPIYQGSENRPWAIRMSGIAENGDTWDHCILNNGKFFRSGGRADGSVCEGPKPADMS</sequence>
<protein>
    <submittedName>
        <fullName evidence="6">DNRLRE domain-containing protein</fullName>
    </submittedName>
</protein>
<dbReference type="Pfam" id="PF05593">
    <property type="entry name" value="RHS_repeat"/>
    <property type="match status" value="6"/>
</dbReference>
<evidence type="ECO:0000259" key="4">
    <source>
        <dbReference type="Pfam" id="PF20148"/>
    </source>
</evidence>
<dbReference type="InterPro" id="IPR031325">
    <property type="entry name" value="RHS_repeat"/>
</dbReference>
<dbReference type="SUPFAM" id="SSF49899">
    <property type="entry name" value="Concanavalin A-like lectins/glucanases"/>
    <property type="match status" value="1"/>
</dbReference>
<dbReference type="PANTHER" id="PTHR32305">
    <property type="match status" value="1"/>
</dbReference>
<keyword evidence="1" id="KW-0677">Repeat</keyword>
<dbReference type="NCBIfam" id="TIGR01643">
    <property type="entry name" value="YD_repeat_2x"/>
    <property type="match status" value="8"/>
</dbReference>
<dbReference type="RefSeq" id="WP_254417575.1">
    <property type="nucleotide sequence ID" value="NZ_BAAAJB010000077.1"/>
</dbReference>
<feature type="region of interest" description="Disordered" evidence="2">
    <location>
        <begin position="1"/>
        <end position="133"/>
    </location>
</feature>
<dbReference type="Proteomes" id="UP001055940">
    <property type="component" value="Chromosome"/>
</dbReference>
<dbReference type="NCBIfam" id="NF033679">
    <property type="entry name" value="DNRLRE_dom"/>
    <property type="match status" value="1"/>
</dbReference>
<proteinExistence type="predicted"/>
<feature type="compositionally biased region" description="Low complexity" evidence="2">
    <location>
        <begin position="51"/>
        <end position="62"/>
    </location>
</feature>
<dbReference type="InterPro" id="IPR044927">
    <property type="entry name" value="Endonuclea_NS_2"/>
</dbReference>
<evidence type="ECO:0000259" key="5">
    <source>
        <dbReference type="Pfam" id="PF25023"/>
    </source>
</evidence>
<evidence type="ECO:0000256" key="2">
    <source>
        <dbReference type="SAM" id="MobiDB-lite"/>
    </source>
</evidence>
<feature type="domain" description="DUF6531" evidence="4">
    <location>
        <begin position="770"/>
        <end position="845"/>
    </location>
</feature>
<dbReference type="EMBL" id="CP099837">
    <property type="protein sequence ID" value="USY18114.1"/>
    <property type="molecule type" value="Genomic_DNA"/>
</dbReference>
<evidence type="ECO:0000313" key="6">
    <source>
        <dbReference type="EMBL" id="USY18114.1"/>
    </source>
</evidence>
<dbReference type="InterPro" id="IPR013320">
    <property type="entry name" value="ConA-like_dom_sf"/>
</dbReference>
<dbReference type="InterPro" id="IPR050708">
    <property type="entry name" value="T6SS_VgrG/RHS"/>
</dbReference>
<name>A0ABY5D4H5_9ACTN</name>
<dbReference type="NCBIfam" id="TIGR03696">
    <property type="entry name" value="Rhs_assc_core"/>
    <property type="match status" value="1"/>
</dbReference>
<dbReference type="Gene3D" id="2.180.10.10">
    <property type="entry name" value="RHS repeat-associated core"/>
    <property type="match status" value="5"/>
</dbReference>
<dbReference type="InterPro" id="IPR006530">
    <property type="entry name" value="YD"/>
</dbReference>
<dbReference type="Pfam" id="PF13930">
    <property type="entry name" value="Endonuclea_NS_2"/>
    <property type="match status" value="1"/>
</dbReference>
<dbReference type="Gene3D" id="3.40.570.10">
    <property type="entry name" value="Extracellular Endonuclease, subunit A"/>
    <property type="match status" value="1"/>
</dbReference>
<dbReference type="InterPro" id="IPR022385">
    <property type="entry name" value="Rhs_assc_core"/>
</dbReference>
<keyword evidence="7" id="KW-1185">Reference proteome</keyword>
<dbReference type="InterPro" id="IPR001791">
    <property type="entry name" value="Laminin_G"/>
</dbReference>
<feature type="compositionally biased region" description="Basic and acidic residues" evidence="2">
    <location>
        <begin position="115"/>
        <end position="127"/>
    </location>
</feature>
<dbReference type="CDD" id="cd00110">
    <property type="entry name" value="LamG"/>
    <property type="match status" value="1"/>
</dbReference>
<evidence type="ECO:0000313" key="7">
    <source>
        <dbReference type="Proteomes" id="UP001055940"/>
    </source>
</evidence>
<organism evidence="6 7">
    <name type="scientific">Nocardiopsis exhalans</name>
    <dbReference type="NCBI Taxonomy" id="163604"/>
    <lineage>
        <taxon>Bacteria</taxon>
        <taxon>Bacillati</taxon>
        <taxon>Actinomycetota</taxon>
        <taxon>Actinomycetes</taxon>
        <taxon>Streptosporangiales</taxon>
        <taxon>Nocardiopsidaceae</taxon>
        <taxon>Nocardiopsis</taxon>
    </lineage>
</organism>
<feature type="domain" description="Type VII secretion system protein EssD-like" evidence="3">
    <location>
        <begin position="2897"/>
        <end position="2968"/>
    </location>
</feature>
<dbReference type="Pfam" id="PF20148">
    <property type="entry name" value="DUF6531"/>
    <property type="match status" value="1"/>
</dbReference>
<accession>A0ABY5D4H5</accession>
<dbReference type="PANTHER" id="PTHR32305:SF15">
    <property type="entry name" value="PROTEIN RHSA-RELATED"/>
    <property type="match status" value="1"/>
</dbReference>
<gene>
    <name evidence="6" type="ORF">NE857_22655</name>
</gene>
<dbReference type="InterPro" id="IPR044929">
    <property type="entry name" value="DNA/RNA_non-sp_Endonuclease_sf"/>
</dbReference>
<dbReference type="InterPro" id="IPR045351">
    <property type="entry name" value="DUF6531"/>
</dbReference>
<reference evidence="6" key="1">
    <citation type="submission" date="2022-06" db="EMBL/GenBank/DDBJ databases">
        <authorList>
            <person name="Ping M."/>
        </authorList>
    </citation>
    <scope>NUCLEOTIDE SEQUENCE</scope>
    <source>
        <strain evidence="6">JCM11759T</strain>
    </source>
</reference>
<dbReference type="InterPro" id="IPR056823">
    <property type="entry name" value="TEN-like_YD-shell"/>
</dbReference>
<evidence type="ECO:0000256" key="1">
    <source>
        <dbReference type="ARBA" id="ARBA00022737"/>
    </source>
</evidence>
<dbReference type="Pfam" id="PF25023">
    <property type="entry name" value="TEN_YD-shell"/>
    <property type="match status" value="1"/>
</dbReference>
<evidence type="ECO:0000259" key="3">
    <source>
        <dbReference type="Pfam" id="PF13930"/>
    </source>
</evidence>
<dbReference type="Gene3D" id="2.60.120.200">
    <property type="match status" value="1"/>
</dbReference>